<feature type="chain" id="PRO_5047240347" description="Secreted protein" evidence="1">
    <location>
        <begin position="29"/>
        <end position="172"/>
    </location>
</feature>
<keyword evidence="3" id="KW-1185">Reference proteome</keyword>
<keyword evidence="1" id="KW-0732">Signal</keyword>
<evidence type="ECO:0000313" key="3">
    <source>
        <dbReference type="Proteomes" id="UP001501237"/>
    </source>
</evidence>
<sequence>MLRRTVLTSLTAAITGAVLVGTGSPAEAAVSLVNTQHAPVPSVTPYGIVEVIQDVAILNAGGLTVPPLVVGLPPLLPASRLTWTAPPGLLLDGVTCPPGAGFSGPVATSATSAYCTGGQLLAAWPASNRAMIRVPGGTAAGAYSGKVTLSGVGLLIGLPLGASTGTFTVNVI</sequence>
<evidence type="ECO:0008006" key="4">
    <source>
        <dbReference type="Google" id="ProtNLM"/>
    </source>
</evidence>
<accession>A0ABP6QH55</accession>
<organism evidence="2 3">
    <name type="scientific">Actinocorallia longicatena</name>
    <dbReference type="NCBI Taxonomy" id="111803"/>
    <lineage>
        <taxon>Bacteria</taxon>
        <taxon>Bacillati</taxon>
        <taxon>Actinomycetota</taxon>
        <taxon>Actinomycetes</taxon>
        <taxon>Streptosporangiales</taxon>
        <taxon>Thermomonosporaceae</taxon>
        <taxon>Actinocorallia</taxon>
    </lineage>
</organism>
<reference evidence="3" key="1">
    <citation type="journal article" date="2019" name="Int. J. Syst. Evol. Microbiol.">
        <title>The Global Catalogue of Microorganisms (GCM) 10K type strain sequencing project: providing services to taxonomists for standard genome sequencing and annotation.</title>
        <authorList>
            <consortium name="The Broad Institute Genomics Platform"/>
            <consortium name="The Broad Institute Genome Sequencing Center for Infectious Disease"/>
            <person name="Wu L."/>
            <person name="Ma J."/>
        </authorList>
    </citation>
    <scope>NUCLEOTIDE SEQUENCE [LARGE SCALE GENOMIC DNA]</scope>
    <source>
        <strain evidence="3">JCM 9377</strain>
    </source>
</reference>
<protein>
    <recommendedName>
        <fullName evidence="4">Secreted protein</fullName>
    </recommendedName>
</protein>
<feature type="signal peptide" evidence="1">
    <location>
        <begin position="1"/>
        <end position="28"/>
    </location>
</feature>
<proteinExistence type="predicted"/>
<dbReference type="Proteomes" id="UP001501237">
    <property type="component" value="Unassembled WGS sequence"/>
</dbReference>
<dbReference type="RefSeq" id="WP_344835207.1">
    <property type="nucleotide sequence ID" value="NZ_BAAAUV010000020.1"/>
</dbReference>
<gene>
    <name evidence="2" type="ORF">GCM10010468_60790</name>
</gene>
<name>A0ABP6QH55_9ACTN</name>
<evidence type="ECO:0000313" key="2">
    <source>
        <dbReference type="EMBL" id="GAA3230372.1"/>
    </source>
</evidence>
<dbReference type="EMBL" id="BAAAUV010000020">
    <property type="protein sequence ID" value="GAA3230372.1"/>
    <property type="molecule type" value="Genomic_DNA"/>
</dbReference>
<comment type="caution">
    <text evidence="2">The sequence shown here is derived from an EMBL/GenBank/DDBJ whole genome shotgun (WGS) entry which is preliminary data.</text>
</comment>
<evidence type="ECO:0000256" key="1">
    <source>
        <dbReference type="SAM" id="SignalP"/>
    </source>
</evidence>